<evidence type="ECO:0000256" key="1">
    <source>
        <dbReference type="SAM" id="MobiDB-lite"/>
    </source>
</evidence>
<protein>
    <submittedName>
        <fullName evidence="2">Uncharacterized protein</fullName>
    </submittedName>
</protein>
<evidence type="ECO:0000313" key="2">
    <source>
        <dbReference type="EMBL" id="PMD16213.1"/>
    </source>
</evidence>
<evidence type="ECO:0000313" key="3">
    <source>
        <dbReference type="Proteomes" id="UP000235672"/>
    </source>
</evidence>
<gene>
    <name evidence="2" type="ORF">NA56DRAFT_317970</name>
</gene>
<organism evidence="2 3">
    <name type="scientific">Hyaloscypha hepaticicola</name>
    <dbReference type="NCBI Taxonomy" id="2082293"/>
    <lineage>
        <taxon>Eukaryota</taxon>
        <taxon>Fungi</taxon>
        <taxon>Dikarya</taxon>
        <taxon>Ascomycota</taxon>
        <taxon>Pezizomycotina</taxon>
        <taxon>Leotiomycetes</taxon>
        <taxon>Helotiales</taxon>
        <taxon>Hyaloscyphaceae</taxon>
        <taxon>Hyaloscypha</taxon>
    </lineage>
</organism>
<reference evidence="2 3" key="1">
    <citation type="submission" date="2016-05" db="EMBL/GenBank/DDBJ databases">
        <title>A degradative enzymes factory behind the ericoid mycorrhizal symbiosis.</title>
        <authorList>
            <consortium name="DOE Joint Genome Institute"/>
            <person name="Martino E."/>
            <person name="Morin E."/>
            <person name="Grelet G."/>
            <person name="Kuo A."/>
            <person name="Kohler A."/>
            <person name="Daghino S."/>
            <person name="Barry K."/>
            <person name="Choi C."/>
            <person name="Cichocki N."/>
            <person name="Clum A."/>
            <person name="Copeland A."/>
            <person name="Hainaut M."/>
            <person name="Haridas S."/>
            <person name="Labutti K."/>
            <person name="Lindquist E."/>
            <person name="Lipzen A."/>
            <person name="Khouja H.-R."/>
            <person name="Murat C."/>
            <person name="Ohm R."/>
            <person name="Olson A."/>
            <person name="Spatafora J."/>
            <person name="Veneault-Fourrey C."/>
            <person name="Henrissat B."/>
            <person name="Grigoriev I."/>
            <person name="Martin F."/>
            <person name="Perotto S."/>
        </authorList>
    </citation>
    <scope>NUCLEOTIDE SEQUENCE [LARGE SCALE GENOMIC DNA]</scope>
    <source>
        <strain evidence="2 3">UAMH 7357</strain>
    </source>
</reference>
<keyword evidence="3" id="KW-1185">Reference proteome</keyword>
<dbReference type="AlphaFoldDB" id="A0A2J6PQB8"/>
<proteinExistence type="predicted"/>
<sequence length="72" mass="7913">MCRIRSAVCRGHSVSVGQGFTSAVTRGTRRSLRNFQMIGYESGQSAQGYPGPRRLVKNNESTRGDSILLKKP</sequence>
<feature type="region of interest" description="Disordered" evidence="1">
    <location>
        <begin position="43"/>
        <end position="72"/>
    </location>
</feature>
<accession>A0A2J6PQB8</accession>
<dbReference type="EMBL" id="KZ613507">
    <property type="protein sequence ID" value="PMD16213.1"/>
    <property type="molecule type" value="Genomic_DNA"/>
</dbReference>
<dbReference type="Proteomes" id="UP000235672">
    <property type="component" value="Unassembled WGS sequence"/>
</dbReference>
<name>A0A2J6PQB8_9HELO</name>